<dbReference type="InterPro" id="IPR008927">
    <property type="entry name" value="6-PGluconate_DH-like_C_sf"/>
</dbReference>
<keyword evidence="8" id="KW-1185">Reference proteome</keyword>
<feature type="domain" description="Ketopantoate reductase N-terminal" evidence="5">
    <location>
        <begin position="7"/>
        <end position="147"/>
    </location>
</feature>
<dbReference type="SUPFAM" id="SSF51735">
    <property type="entry name" value="NAD(P)-binding Rossmann-fold domains"/>
    <property type="match status" value="1"/>
</dbReference>
<organism evidence="7 8">
    <name type="scientific">Acetobacterium fimetarium</name>
    <dbReference type="NCBI Taxonomy" id="52691"/>
    <lineage>
        <taxon>Bacteria</taxon>
        <taxon>Bacillati</taxon>
        <taxon>Bacillota</taxon>
        <taxon>Clostridia</taxon>
        <taxon>Eubacteriales</taxon>
        <taxon>Eubacteriaceae</taxon>
        <taxon>Acetobacterium</taxon>
    </lineage>
</organism>
<comment type="similarity">
    <text evidence="1 4">Belongs to the ketopantoate reductase family.</text>
</comment>
<dbReference type="Gene3D" id="1.10.1040.10">
    <property type="entry name" value="N-(1-d-carboxylethyl)-l-norvaline Dehydrogenase, domain 2"/>
    <property type="match status" value="1"/>
</dbReference>
<dbReference type="Proteomes" id="UP000603234">
    <property type="component" value="Unassembled WGS sequence"/>
</dbReference>
<evidence type="ECO:0000313" key="8">
    <source>
        <dbReference type="Proteomes" id="UP000603234"/>
    </source>
</evidence>
<comment type="caution">
    <text evidence="7">The sequence shown here is derived from an EMBL/GenBank/DDBJ whole genome shotgun (WGS) entry which is preliminary data.</text>
</comment>
<keyword evidence="3 4" id="KW-0560">Oxidoreductase</keyword>
<reference evidence="7 8" key="1">
    <citation type="journal article" date="2020" name="mSystems">
        <title>Defining Genomic and Predicted Metabolic Features of the Acetobacterium Genus.</title>
        <authorList>
            <person name="Ross D.E."/>
            <person name="Marshall C.W."/>
            <person name="Gulliver D."/>
            <person name="May H.D."/>
            <person name="Norman R.S."/>
        </authorList>
    </citation>
    <scope>NUCLEOTIDE SEQUENCE [LARGE SCALE GENOMIC DNA]</scope>
    <source>
        <strain evidence="7 8">DSM 8238</strain>
    </source>
</reference>
<protein>
    <recommendedName>
        <fullName evidence="4">2-dehydropantoate 2-reductase</fullName>
        <ecNumber evidence="4">1.1.1.169</ecNumber>
    </recommendedName>
    <alternativeName>
        <fullName evidence="4">Ketopantoate reductase</fullName>
    </alternativeName>
</protein>
<accession>A0ABR6WRP2</accession>
<dbReference type="InterPro" id="IPR003710">
    <property type="entry name" value="ApbA"/>
</dbReference>
<evidence type="ECO:0000256" key="2">
    <source>
        <dbReference type="ARBA" id="ARBA00022857"/>
    </source>
</evidence>
<dbReference type="Pfam" id="PF08546">
    <property type="entry name" value="ApbA_C"/>
    <property type="match status" value="1"/>
</dbReference>
<proteinExistence type="inferred from homology"/>
<dbReference type="SUPFAM" id="SSF48179">
    <property type="entry name" value="6-phosphogluconate dehydrogenase C-terminal domain-like"/>
    <property type="match status" value="1"/>
</dbReference>
<evidence type="ECO:0000256" key="4">
    <source>
        <dbReference type="RuleBase" id="RU362068"/>
    </source>
</evidence>
<evidence type="ECO:0000256" key="1">
    <source>
        <dbReference type="ARBA" id="ARBA00007870"/>
    </source>
</evidence>
<dbReference type="RefSeq" id="WP_186841211.1">
    <property type="nucleotide sequence ID" value="NZ_WJBC01000002.1"/>
</dbReference>
<dbReference type="Pfam" id="PF02558">
    <property type="entry name" value="ApbA"/>
    <property type="match status" value="1"/>
</dbReference>
<comment type="pathway">
    <text evidence="4">Cofactor biosynthesis; (R)-pantothenate biosynthesis; (R)-pantoate from 3-methyl-2-oxobutanoate: step 2/2.</text>
</comment>
<dbReference type="InterPro" id="IPR013752">
    <property type="entry name" value="KPA_reductase"/>
</dbReference>
<dbReference type="InterPro" id="IPR051402">
    <property type="entry name" value="KPR-Related"/>
</dbReference>
<dbReference type="EMBL" id="WJBC01000002">
    <property type="protein sequence ID" value="MBC3803301.1"/>
    <property type="molecule type" value="Genomic_DNA"/>
</dbReference>
<dbReference type="InterPro" id="IPR013328">
    <property type="entry name" value="6PGD_dom2"/>
</dbReference>
<comment type="function">
    <text evidence="4">Catalyzes the NADPH-dependent reduction of ketopantoate into pantoic acid.</text>
</comment>
<dbReference type="NCBIfam" id="TIGR00745">
    <property type="entry name" value="apbA_panE"/>
    <property type="match status" value="1"/>
</dbReference>
<dbReference type="InterPro" id="IPR013332">
    <property type="entry name" value="KPR_N"/>
</dbReference>
<name>A0ABR6WRP2_9FIRM</name>
<evidence type="ECO:0000256" key="3">
    <source>
        <dbReference type="ARBA" id="ARBA00023002"/>
    </source>
</evidence>
<keyword evidence="4" id="KW-0566">Pantothenate biosynthesis</keyword>
<sequence length="303" mass="33388">MDIKNVSIIGLGALGILFGQQISERSGSNLTVIADESRIEKYQNQGIFCNGKPCDFHYQTPDDHGIADLILFSVKISGLNDAISSVKSHVGPDTILMSLLNGITSEVIIGAAFGEVNLIWAVAQGMDAVKEANRLQYKNPGMICFGNRNRDEPSEKVARVQRFFNRMGIAYQIDNRMDRKIWSKFMLNVGVNQVVSTFGENYGSVQRPGEPRELMIAAMAEVIPIARKEGVDLNEADITYWLGVVDSLSASGKPSMRQDVEARRPSEVELFSGTILALGKKHDIISPVNAMLYEQIKTLEAGY</sequence>
<dbReference type="InterPro" id="IPR036291">
    <property type="entry name" value="NAD(P)-bd_dom_sf"/>
</dbReference>
<feature type="domain" description="Ketopantoate reductase C-terminal" evidence="6">
    <location>
        <begin position="177"/>
        <end position="300"/>
    </location>
</feature>
<comment type="catalytic activity">
    <reaction evidence="4">
        <text>(R)-pantoate + NADP(+) = 2-dehydropantoate + NADPH + H(+)</text>
        <dbReference type="Rhea" id="RHEA:16233"/>
        <dbReference type="ChEBI" id="CHEBI:11561"/>
        <dbReference type="ChEBI" id="CHEBI:15378"/>
        <dbReference type="ChEBI" id="CHEBI:15980"/>
        <dbReference type="ChEBI" id="CHEBI:57783"/>
        <dbReference type="ChEBI" id="CHEBI:58349"/>
        <dbReference type="EC" id="1.1.1.169"/>
    </reaction>
</comment>
<dbReference type="PANTHER" id="PTHR21708">
    <property type="entry name" value="PROBABLE 2-DEHYDROPANTOATE 2-REDUCTASE"/>
    <property type="match status" value="1"/>
</dbReference>
<evidence type="ECO:0000313" key="7">
    <source>
        <dbReference type="EMBL" id="MBC3803301.1"/>
    </source>
</evidence>
<evidence type="ECO:0000259" key="6">
    <source>
        <dbReference type="Pfam" id="PF08546"/>
    </source>
</evidence>
<dbReference type="PANTHER" id="PTHR21708:SF26">
    <property type="entry name" value="2-DEHYDROPANTOATE 2-REDUCTASE"/>
    <property type="match status" value="1"/>
</dbReference>
<dbReference type="EC" id="1.1.1.169" evidence="4"/>
<dbReference type="GO" id="GO:0008677">
    <property type="term" value="F:2-dehydropantoate 2-reductase activity"/>
    <property type="evidence" value="ECO:0007669"/>
    <property type="project" value="UniProtKB-EC"/>
</dbReference>
<gene>
    <name evidence="7" type="ORF">GH808_02430</name>
</gene>
<dbReference type="Gene3D" id="3.40.50.720">
    <property type="entry name" value="NAD(P)-binding Rossmann-like Domain"/>
    <property type="match status" value="1"/>
</dbReference>
<evidence type="ECO:0000259" key="5">
    <source>
        <dbReference type="Pfam" id="PF02558"/>
    </source>
</evidence>
<keyword evidence="2 4" id="KW-0521">NADP</keyword>